<reference evidence="2" key="1">
    <citation type="submission" date="2022-03" db="EMBL/GenBank/DDBJ databases">
        <title>Draft genome sequence of Aduncisulcus paluster, a free-living microaerophilic Fornicata.</title>
        <authorList>
            <person name="Yuyama I."/>
            <person name="Kume K."/>
            <person name="Tamura T."/>
            <person name="Inagaki Y."/>
            <person name="Hashimoto T."/>
        </authorList>
    </citation>
    <scope>NUCLEOTIDE SEQUENCE</scope>
    <source>
        <strain evidence="2">NY0171</strain>
    </source>
</reference>
<feature type="region of interest" description="Disordered" evidence="1">
    <location>
        <begin position="891"/>
        <end position="928"/>
    </location>
</feature>
<evidence type="ECO:0000313" key="3">
    <source>
        <dbReference type="Proteomes" id="UP001057375"/>
    </source>
</evidence>
<name>A0ABQ5KAG3_9EUKA</name>
<keyword evidence="3" id="KW-1185">Reference proteome</keyword>
<feature type="region of interest" description="Disordered" evidence="1">
    <location>
        <begin position="1049"/>
        <end position="1097"/>
    </location>
</feature>
<feature type="region of interest" description="Disordered" evidence="1">
    <location>
        <begin position="1488"/>
        <end position="1518"/>
    </location>
</feature>
<evidence type="ECO:0000313" key="2">
    <source>
        <dbReference type="EMBL" id="GKT28459.1"/>
    </source>
</evidence>
<sequence>MDINIPDIKSYHGNLDQIKFCGKLARTTDGFVGGILHFKFKHDSDGNLDFDICPIIDEQAYSILFPQCRISSIEEPHFAARSGFGRATRPEIENIRHIFAFDKDKDPFTKRLSVGCEAVNCWTESVKGIAGIETFCLHCGKKEYIISCFPPTMTKDENNVLICARKYGSGEPFEPIWEVIKPSAHMSSLASGLEETQKKEEEGETGEKMDSPSVSSLPPIRLPVMSTYKNAFGSLLTAIPHIVSSKHRDFLLTSSNKCLEVNFNIVRKCYEFVPISPKKLPPWIQEFEVFKDDLINEYEICLEKRIELGTAVGFPDLKLSTSSPEKQSPFTFGGGPAFNQSKPTVRSSPQVPIVDSPTLSIQSCCIVRGWDLAEGPIICVSWKVHTQAIISQKGILQSEYVIMMDNLIKFKEEAIDPATCKILGLKGSPSDGSATDMMKKMRELIDLKCRVKDVRIRAPPNPSPKQRFSSLMRQATTRTSIAEFNGSSLISISGEILAHVPNCHVGVGFGHQDRLYMFSHSIDPPCCRVLLPEDDTKDVIAKDSLHKAPVEVEKLRIGDIVPSDGWDMIVQFVPLVLREIVWKAGCQYPIRSLFGTSSEEKRMKLNFDIPKCIFLEDTFASIGSVGKEGYIVHGALPHSYAIDRGCSKEGDVSDDGEVDLVHGHTGCKHVSLVEMKQICAINRALRSTGLCGGFHPLLPKDTFFSIGLNHTTDTLRATLIDRTSLLKASSTPLVYNQEDFGTFNYTLPPVLFPLFSTEAWKSGFEQVDVKTKLTVASDLPIHIHHTYVRKHHRKHYKLVYGTSQCPDSLRSASFSPISLSDLNKMGGIPLWVCVGGMIFECICYGIRYDQYADFYECVSREEMLSYVSEDECKQQMLRDAESLKSGVISVKEVDHDKEEESTTLAEKEEEEEAEKEVPVSKDVSSSSDMGTDVSCVLYMHTCPSFIICKRYTKAISSMATQVPFLLDTSFVSWIGIPILDSSPGEDLSDPMGVISQLHSSIMAAKRPVQPSGFSFGQPTGSALGQSSGSGFGQASTSFTFAQPSVPFGQSSGGFGHTQPAQPLQQSSGWGNSGGFGQTPAAAAHADTTPSKPTTEYGKALVSRIEKAKQLKKPASVKSLSIDSYDRKPFGAALFGFEKECTVEILPDIQDMADMSVLRWNRYSFPFSEEVKRGSFKVDGEFIAKGLSISYRGYIESPINFHPFMKGVVDMSSYASSFPSEKFCCSFFVNSGSMFIGSFEKTSFDQMPLAIQRKLHAALVDWRASCGSVSYSAACAQLSSIYTKLCPPRQSFMPLWPYSVYGMLSDGNISGLCMKAKNGEWYADVYANIPFIGCYRLFNVQYVALFETDVSDGFVESTPLIPTTLFNLPRCITHGEWNSDSPLLHKHALKGEMLKMASLLYNYMMRKACSLAGSSRTPSELSALMCEVNDICMKVNIHISSIPALTTCLPHVKAFGEEYEWIVLPDAPTMYSNGVCDAVLYDSKELCGESGKKQPRRLSASRSHSGLDPPNPDPSSYTDFTAPKAERLFPLSEYIWSTKAIPPQLHSIPMSSLWGSDCYTVDVGGIKGSAKAIPKGILSKPLPLSSHVALVQVDTRETVCVLVCDKLHHELMHMENSARVLLSHAIQHVEERKPFLPHCAEMFGVIDEIKTMFLKVIE</sequence>
<feature type="compositionally biased region" description="Polar residues" evidence="1">
    <location>
        <begin position="1058"/>
        <end position="1069"/>
    </location>
</feature>
<feature type="compositionally biased region" description="Acidic residues" evidence="1">
    <location>
        <begin position="901"/>
        <end position="914"/>
    </location>
</feature>
<feature type="compositionally biased region" description="Basic and acidic residues" evidence="1">
    <location>
        <begin position="891"/>
        <end position="900"/>
    </location>
</feature>
<feature type="region of interest" description="Disordered" evidence="1">
    <location>
        <begin position="190"/>
        <end position="215"/>
    </location>
</feature>
<feature type="compositionally biased region" description="Basic and acidic residues" evidence="1">
    <location>
        <begin position="195"/>
        <end position="210"/>
    </location>
</feature>
<dbReference type="Proteomes" id="UP001057375">
    <property type="component" value="Unassembled WGS sequence"/>
</dbReference>
<protein>
    <submittedName>
        <fullName evidence="2">Uncharacterized protein</fullName>
    </submittedName>
</protein>
<dbReference type="EMBL" id="BQXS01000299">
    <property type="protein sequence ID" value="GKT28459.1"/>
    <property type="molecule type" value="Genomic_DNA"/>
</dbReference>
<comment type="caution">
    <text evidence="2">The sequence shown here is derived from an EMBL/GenBank/DDBJ whole genome shotgun (WGS) entry which is preliminary data.</text>
</comment>
<organism evidence="2 3">
    <name type="scientific">Aduncisulcus paluster</name>
    <dbReference type="NCBI Taxonomy" id="2918883"/>
    <lineage>
        <taxon>Eukaryota</taxon>
        <taxon>Metamonada</taxon>
        <taxon>Carpediemonas-like organisms</taxon>
        <taxon>Aduncisulcus</taxon>
    </lineage>
</organism>
<proteinExistence type="predicted"/>
<evidence type="ECO:0000256" key="1">
    <source>
        <dbReference type="SAM" id="MobiDB-lite"/>
    </source>
</evidence>
<gene>
    <name evidence="2" type="ORF">ADUPG1_000662</name>
</gene>
<accession>A0ABQ5KAG3</accession>